<evidence type="ECO:0000313" key="6">
    <source>
        <dbReference type="Proteomes" id="UP000290567"/>
    </source>
</evidence>
<dbReference type="PROSITE" id="PS50932">
    <property type="entry name" value="HTH_LACI_2"/>
    <property type="match status" value="1"/>
</dbReference>
<keyword evidence="3" id="KW-0804">Transcription</keyword>
<dbReference type="PANTHER" id="PTHR30146">
    <property type="entry name" value="LACI-RELATED TRANSCRIPTIONAL REPRESSOR"/>
    <property type="match status" value="1"/>
</dbReference>
<dbReference type="InterPro" id="IPR001761">
    <property type="entry name" value="Peripla_BP/Lac1_sug-bd_dom"/>
</dbReference>
<protein>
    <submittedName>
        <fullName evidence="5">LacI family transcriptional regulator</fullName>
    </submittedName>
</protein>
<dbReference type="AlphaFoldDB" id="A0A4P5P4B6"/>
<dbReference type="SUPFAM" id="SSF47413">
    <property type="entry name" value="lambda repressor-like DNA-binding domains"/>
    <property type="match status" value="1"/>
</dbReference>
<keyword evidence="6" id="KW-1185">Reference proteome</keyword>
<dbReference type="Pfam" id="PF00356">
    <property type="entry name" value="LacI"/>
    <property type="match status" value="1"/>
</dbReference>
<dbReference type="GO" id="GO:0000976">
    <property type="term" value="F:transcription cis-regulatory region binding"/>
    <property type="evidence" value="ECO:0007669"/>
    <property type="project" value="TreeGrafter"/>
</dbReference>
<dbReference type="InterPro" id="IPR000843">
    <property type="entry name" value="HTH_LacI"/>
</dbReference>
<dbReference type="PRINTS" id="PR00036">
    <property type="entry name" value="HTHLACI"/>
</dbReference>
<feature type="domain" description="HTH lacI-type" evidence="4">
    <location>
        <begin position="2"/>
        <end position="56"/>
    </location>
</feature>
<dbReference type="GO" id="GO:0003700">
    <property type="term" value="F:DNA-binding transcription factor activity"/>
    <property type="evidence" value="ECO:0007669"/>
    <property type="project" value="TreeGrafter"/>
</dbReference>
<sequence length="332" mass="37154">MATLKDVAKLANVDVSTVSRALNNKSYVHPETKKKIYQAVDALGYMPNIVAKSLRQGKRHTIGVVVPNINFSLFGEIVLGIEEEARRQGYGVLVCNTLDDPEIEKEYLERMRNGLVDGIVIAGTGKNNRLLHDIRSSNIAILQVIRKQDQGIDSVVADFFECGYNSVDYLVKKGCKKIGFINGPMEIEPYKERYKGYKKAIRKYNLCEYVFESKLRGVQHFDEGFQVTKKLLAEIPTLEAVMTSLDMQGLGAIRALKKAERKIPDDVRLISLTGHSIGGCLETAMTSIEVPAIEMGIRTTQMLVGLVETIEKKKICLQHVVFQSTLIERETT</sequence>
<dbReference type="CDD" id="cd06267">
    <property type="entry name" value="PBP1_LacI_sugar_binding-like"/>
    <property type="match status" value="1"/>
</dbReference>
<keyword evidence="2" id="KW-0238">DNA-binding</keyword>
<dbReference type="InterPro" id="IPR010982">
    <property type="entry name" value="Lambda_DNA-bd_dom_sf"/>
</dbReference>
<dbReference type="Gene3D" id="1.10.260.40">
    <property type="entry name" value="lambda repressor-like DNA-binding domains"/>
    <property type="match status" value="1"/>
</dbReference>
<dbReference type="Pfam" id="PF00532">
    <property type="entry name" value="Peripla_BP_1"/>
    <property type="match status" value="1"/>
</dbReference>
<dbReference type="PANTHER" id="PTHR30146:SF109">
    <property type="entry name" value="HTH-TYPE TRANSCRIPTIONAL REGULATOR GALS"/>
    <property type="match status" value="1"/>
</dbReference>
<comment type="caution">
    <text evidence="5">The sequence shown here is derived from an EMBL/GenBank/DDBJ whole genome shotgun (WGS) entry which is preliminary data.</text>
</comment>
<dbReference type="Gene3D" id="3.40.50.2300">
    <property type="match status" value="2"/>
</dbReference>
<gene>
    <name evidence="5" type="ORF">NRIC_05280</name>
</gene>
<name>A0A4P5P4B6_9ENTE</name>
<dbReference type="InterPro" id="IPR028082">
    <property type="entry name" value="Peripla_BP_I"/>
</dbReference>
<dbReference type="OrthoDB" id="9798934at2"/>
<organism evidence="5 6">
    <name type="scientific">Enterococcus florum</name>
    <dbReference type="NCBI Taxonomy" id="2480627"/>
    <lineage>
        <taxon>Bacteria</taxon>
        <taxon>Bacillati</taxon>
        <taxon>Bacillota</taxon>
        <taxon>Bacilli</taxon>
        <taxon>Lactobacillales</taxon>
        <taxon>Enterococcaceae</taxon>
        <taxon>Enterococcus</taxon>
    </lineage>
</organism>
<dbReference type="Proteomes" id="UP000290567">
    <property type="component" value="Unassembled WGS sequence"/>
</dbReference>
<evidence type="ECO:0000256" key="1">
    <source>
        <dbReference type="ARBA" id="ARBA00023015"/>
    </source>
</evidence>
<evidence type="ECO:0000256" key="3">
    <source>
        <dbReference type="ARBA" id="ARBA00023163"/>
    </source>
</evidence>
<keyword evidence="1" id="KW-0805">Transcription regulation</keyword>
<dbReference type="RefSeq" id="WP_146621141.1">
    <property type="nucleotide sequence ID" value="NZ_BJCC01000005.1"/>
</dbReference>
<evidence type="ECO:0000259" key="4">
    <source>
        <dbReference type="PROSITE" id="PS50932"/>
    </source>
</evidence>
<dbReference type="CDD" id="cd01392">
    <property type="entry name" value="HTH_LacI"/>
    <property type="match status" value="1"/>
</dbReference>
<dbReference type="SMART" id="SM00354">
    <property type="entry name" value="HTH_LACI"/>
    <property type="match status" value="1"/>
</dbReference>
<evidence type="ECO:0000256" key="2">
    <source>
        <dbReference type="ARBA" id="ARBA00023125"/>
    </source>
</evidence>
<accession>A0A4P5P4B6</accession>
<dbReference type="EMBL" id="BJCC01000005">
    <property type="protein sequence ID" value="GCF92637.1"/>
    <property type="molecule type" value="Genomic_DNA"/>
</dbReference>
<dbReference type="SUPFAM" id="SSF53822">
    <property type="entry name" value="Periplasmic binding protein-like I"/>
    <property type="match status" value="1"/>
</dbReference>
<reference evidence="6" key="1">
    <citation type="submission" date="2019-02" db="EMBL/GenBank/DDBJ databases">
        <title>Draft genome sequence of Enterococcus sp. Gos25-1.</title>
        <authorList>
            <person name="Tanaka N."/>
            <person name="Shiwa Y."/>
            <person name="Fujita N."/>
        </authorList>
    </citation>
    <scope>NUCLEOTIDE SEQUENCE [LARGE SCALE GENOMIC DNA]</scope>
    <source>
        <strain evidence="6">Gos25-1</strain>
    </source>
</reference>
<proteinExistence type="predicted"/>
<evidence type="ECO:0000313" key="5">
    <source>
        <dbReference type="EMBL" id="GCF92637.1"/>
    </source>
</evidence>